<dbReference type="Proteomes" id="UP000195807">
    <property type="component" value="Chromosome"/>
</dbReference>
<keyword evidence="2" id="KW-0560">Oxidoreductase</keyword>
<dbReference type="GO" id="GO:0016020">
    <property type="term" value="C:membrane"/>
    <property type="evidence" value="ECO:0007669"/>
    <property type="project" value="TreeGrafter"/>
</dbReference>
<gene>
    <name evidence="4" type="ORF">A9D14_07105</name>
</gene>
<evidence type="ECO:0000256" key="2">
    <source>
        <dbReference type="ARBA" id="ARBA00023002"/>
    </source>
</evidence>
<dbReference type="InterPro" id="IPR057326">
    <property type="entry name" value="KR_dom"/>
</dbReference>
<dbReference type="STRING" id="450378.GCA_001661675_01421"/>
<evidence type="ECO:0000256" key="1">
    <source>
        <dbReference type="ARBA" id="ARBA00006484"/>
    </source>
</evidence>
<dbReference type="SUPFAM" id="SSF51735">
    <property type="entry name" value="NAD(P)-binding Rossmann-fold domains"/>
    <property type="match status" value="1"/>
</dbReference>
<evidence type="ECO:0000313" key="4">
    <source>
        <dbReference type="EMBL" id="ARU16000.1"/>
    </source>
</evidence>
<organism evidence="4 5">
    <name type="scientific">Croceicoccus marinus</name>
    <dbReference type="NCBI Taxonomy" id="450378"/>
    <lineage>
        <taxon>Bacteria</taxon>
        <taxon>Pseudomonadati</taxon>
        <taxon>Pseudomonadota</taxon>
        <taxon>Alphaproteobacteria</taxon>
        <taxon>Sphingomonadales</taxon>
        <taxon>Erythrobacteraceae</taxon>
        <taxon>Croceicoccus</taxon>
    </lineage>
</organism>
<dbReference type="InterPro" id="IPR020904">
    <property type="entry name" value="Sc_DH/Rdtase_CS"/>
</dbReference>
<dbReference type="InterPro" id="IPR002347">
    <property type="entry name" value="SDR_fam"/>
</dbReference>
<dbReference type="PANTHER" id="PTHR44196:SF1">
    <property type="entry name" value="DEHYDROGENASE_REDUCTASE SDR FAMILY MEMBER 7B"/>
    <property type="match status" value="1"/>
</dbReference>
<dbReference type="Gene3D" id="3.40.50.720">
    <property type="entry name" value="NAD(P)-binding Rossmann-like Domain"/>
    <property type="match status" value="1"/>
</dbReference>
<name>A0A1Z1FB65_9SPHN</name>
<dbReference type="NCBIfam" id="NF005495">
    <property type="entry name" value="PRK07109.1"/>
    <property type="match status" value="1"/>
</dbReference>
<evidence type="ECO:0000313" key="5">
    <source>
        <dbReference type="Proteomes" id="UP000195807"/>
    </source>
</evidence>
<dbReference type="OrthoDB" id="9793825at2"/>
<sequence length="334" mass="36132">MEKQEHRPPVVVITGASAGVGRATARRFARDGAHIGLIARGMDGLKGAKDDIERLGGKALICQCDVSDYEAVEHAADAIEEAFGPIDIWINAAFAGVLAPFMDMDMDDYHRVTEVTYHGQVHGTMAALKRMVRRDRGHVVLVGSALAYRGIPLQSAYCGAKHAIQGFHDSLRSELLHAGSKVRTTMVQLPGVNTPQFDWIRTTLPGKPRPASPPYQPEIAAEAIHFAAHSGRKSVKLGWPTLKAIWGDRLASPLVDRYLARTGIKGQQAATPVSPDRKDNLYEPVPGDHGAHGRFDDEARTRSSQLWITKHRALLGAAAVILGGMGLLGTRAGR</sequence>
<keyword evidence="5" id="KW-1185">Reference proteome</keyword>
<dbReference type="InterPro" id="IPR036291">
    <property type="entry name" value="NAD(P)-bd_dom_sf"/>
</dbReference>
<proteinExistence type="inferred from homology"/>
<reference evidence="4 5" key="1">
    <citation type="submission" date="2017-01" db="EMBL/GenBank/DDBJ databases">
        <title>Complete genome sequence of esterase-producing bacterium Croceicoccus marinus E4A9.</title>
        <authorList>
            <person name="Wu Y.-H."/>
            <person name="Cheng H."/>
            <person name="Xu L."/>
            <person name="Huo Y.-Y."/>
            <person name="Wang C.-S."/>
            <person name="Xu X.-W."/>
        </authorList>
    </citation>
    <scope>NUCLEOTIDE SEQUENCE [LARGE SCALE GENOMIC DNA]</scope>
    <source>
        <strain evidence="4 5">E4A9</strain>
    </source>
</reference>
<dbReference type="GO" id="GO:0016491">
    <property type="term" value="F:oxidoreductase activity"/>
    <property type="evidence" value="ECO:0007669"/>
    <property type="project" value="UniProtKB-KW"/>
</dbReference>
<protein>
    <submittedName>
        <fullName evidence="4">Short-chain dehydrogenase</fullName>
    </submittedName>
</protein>
<evidence type="ECO:0000259" key="3">
    <source>
        <dbReference type="SMART" id="SM00822"/>
    </source>
</evidence>
<dbReference type="Pfam" id="PF00106">
    <property type="entry name" value="adh_short"/>
    <property type="match status" value="1"/>
</dbReference>
<dbReference type="PROSITE" id="PS00061">
    <property type="entry name" value="ADH_SHORT"/>
    <property type="match status" value="1"/>
</dbReference>
<dbReference type="EMBL" id="CP019602">
    <property type="protein sequence ID" value="ARU16000.1"/>
    <property type="molecule type" value="Genomic_DNA"/>
</dbReference>
<dbReference type="RefSeq" id="WP_066844538.1">
    <property type="nucleotide sequence ID" value="NZ_CP019602.1"/>
</dbReference>
<dbReference type="KEGG" id="cman:A9D14_07105"/>
<feature type="domain" description="Ketoreductase" evidence="3">
    <location>
        <begin position="9"/>
        <end position="195"/>
    </location>
</feature>
<dbReference type="PANTHER" id="PTHR44196">
    <property type="entry name" value="DEHYDROGENASE/REDUCTASE SDR FAMILY MEMBER 7B"/>
    <property type="match status" value="1"/>
</dbReference>
<accession>A0A1Z1FB65</accession>
<dbReference type="PRINTS" id="PR00081">
    <property type="entry name" value="GDHRDH"/>
</dbReference>
<comment type="similarity">
    <text evidence="1">Belongs to the short-chain dehydrogenases/reductases (SDR) family.</text>
</comment>
<dbReference type="AlphaFoldDB" id="A0A1Z1FB65"/>
<dbReference type="SMART" id="SM00822">
    <property type="entry name" value="PKS_KR"/>
    <property type="match status" value="1"/>
</dbReference>